<organism evidence="3 4">
    <name type="scientific">Seohaeicola saemankumensis</name>
    <dbReference type="NCBI Taxonomy" id="481181"/>
    <lineage>
        <taxon>Bacteria</taxon>
        <taxon>Pseudomonadati</taxon>
        <taxon>Pseudomonadota</taxon>
        <taxon>Alphaproteobacteria</taxon>
        <taxon>Rhodobacterales</taxon>
        <taxon>Roseobacteraceae</taxon>
        <taxon>Seohaeicola</taxon>
    </lineage>
</organism>
<gene>
    <name evidence="3" type="ORF">ACFQ3C_01910</name>
</gene>
<keyword evidence="4" id="KW-1185">Reference proteome</keyword>
<protein>
    <submittedName>
        <fullName evidence="3">TadE/TadG family type IV pilus assembly protein</fullName>
    </submittedName>
</protein>
<feature type="transmembrane region" description="Helical" evidence="1">
    <location>
        <begin position="33"/>
        <end position="53"/>
    </location>
</feature>
<dbReference type="RefSeq" id="WP_380788694.1">
    <property type="nucleotide sequence ID" value="NZ_JBHTKR010000001.1"/>
</dbReference>
<evidence type="ECO:0000256" key="1">
    <source>
        <dbReference type="SAM" id="Phobius"/>
    </source>
</evidence>
<dbReference type="InterPro" id="IPR012495">
    <property type="entry name" value="TadE-like_dom"/>
</dbReference>
<dbReference type="Pfam" id="PF07811">
    <property type="entry name" value="TadE"/>
    <property type="match status" value="1"/>
</dbReference>
<evidence type="ECO:0000313" key="4">
    <source>
        <dbReference type="Proteomes" id="UP001597151"/>
    </source>
</evidence>
<reference evidence="4" key="1">
    <citation type="journal article" date="2019" name="Int. J. Syst. Evol. Microbiol.">
        <title>The Global Catalogue of Microorganisms (GCM) 10K type strain sequencing project: providing services to taxonomists for standard genome sequencing and annotation.</title>
        <authorList>
            <consortium name="The Broad Institute Genomics Platform"/>
            <consortium name="The Broad Institute Genome Sequencing Center for Infectious Disease"/>
            <person name="Wu L."/>
            <person name="Ma J."/>
        </authorList>
    </citation>
    <scope>NUCLEOTIDE SEQUENCE [LARGE SCALE GENOMIC DNA]</scope>
    <source>
        <strain evidence="4">CCUG 55328</strain>
    </source>
</reference>
<name>A0ABW3T949_9RHOB</name>
<keyword evidence="1" id="KW-0812">Transmembrane</keyword>
<comment type="caution">
    <text evidence="3">The sequence shown here is derived from an EMBL/GenBank/DDBJ whole genome shotgun (WGS) entry which is preliminary data.</text>
</comment>
<keyword evidence="1" id="KW-0472">Membrane</keyword>
<evidence type="ECO:0000259" key="2">
    <source>
        <dbReference type="Pfam" id="PF07811"/>
    </source>
</evidence>
<dbReference type="EMBL" id="JBHTKR010000001">
    <property type="protein sequence ID" value="MFD1193423.1"/>
    <property type="molecule type" value="Genomic_DNA"/>
</dbReference>
<keyword evidence="1" id="KW-1133">Transmembrane helix</keyword>
<proteinExistence type="predicted"/>
<feature type="domain" description="TadE-like" evidence="2">
    <location>
        <begin position="27"/>
        <end position="67"/>
    </location>
</feature>
<accession>A0ABW3T949</accession>
<dbReference type="Proteomes" id="UP001597151">
    <property type="component" value="Unassembled WGS sequence"/>
</dbReference>
<evidence type="ECO:0000313" key="3">
    <source>
        <dbReference type="EMBL" id="MFD1193423.1"/>
    </source>
</evidence>
<sequence>MTRILPRTTGFGRLTGGLRQLARREDGNATIEFVILFPIFITILVSSVEIGLITMRHTLLDRAVDLTVREIRLGTGTAPQYDQIRDTICDRAGAIQDCKDNVKIEMIRMDLRNWTPPPADYDCVNHAEEVQPVRTFTNGMQNEMMLLRICAMFKPVFPLSGLGRDLKNKSDSGYTAMISSTAFVQEPL</sequence>